<evidence type="ECO:0000313" key="3">
    <source>
        <dbReference type="Proteomes" id="UP000215199"/>
    </source>
</evidence>
<dbReference type="SMART" id="SM00100">
    <property type="entry name" value="cNMP"/>
    <property type="match status" value="1"/>
</dbReference>
<protein>
    <submittedName>
        <fullName evidence="2">Crp/Fnr family transcriptional regulator</fullName>
    </submittedName>
</protein>
<evidence type="ECO:0000259" key="1">
    <source>
        <dbReference type="PROSITE" id="PS50042"/>
    </source>
</evidence>
<proteinExistence type="predicted"/>
<accession>A0A229T0V1</accession>
<dbReference type="SUPFAM" id="SSF51206">
    <property type="entry name" value="cAMP-binding domain-like"/>
    <property type="match status" value="1"/>
</dbReference>
<keyword evidence="3" id="KW-1185">Reference proteome</keyword>
<dbReference type="InterPro" id="IPR049817">
    <property type="entry name" value="Encap_f2b"/>
</dbReference>
<dbReference type="NCBIfam" id="NF041163">
    <property type="entry name" value="encap_f2b"/>
    <property type="match status" value="1"/>
</dbReference>
<dbReference type="RefSeq" id="WP_093950282.1">
    <property type="nucleotide sequence ID" value="NZ_NMUL01000028.1"/>
</dbReference>
<reference evidence="3" key="1">
    <citation type="submission" date="2017-07" db="EMBL/GenBank/DDBJ databases">
        <title>Comparative genome mining reveals phylogenetic distribution patterns of secondary metabolites in Amycolatopsis.</title>
        <authorList>
            <person name="Adamek M."/>
            <person name="Alanjary M."/>
            <person name="Sales-Ortells H."/>
            <person name="Goodfellow M."/>
            <person name="Bull A.T."/>
            <person name="Kalinowski J."/>
            <person name="Ziemert N."/>
        </authorList>
    </citation>
    <scope>NUCLEOTIDE SEQUENCE [LARGE SCALE GENOMIC DNA]</scope>
    <source>
        <strain evidence="3">H5</strain>
    </source>
</reference>
<dbReference type="InterPro" id="IPR000595">
    <property type="entry name" value="cNMP-bd_dom"/>
</dbReference>
<dbReference type="PANTHER" id="PTHR24567">
    <property type="entry name" value="CRP FAMILY TRANSCRIPTIONAL REGULATORY PROTEIN"/>
    <property type="match status" value="1"/>
</dbReference>
<dbReference type="InterPro" id="IPR014710">
    <property type="entry name" value="RmlC-like_jellyroll"/>
</dbReference>
<dbReference type="InterPro" id="IPR018490">
    <property type="entry name" value="cNMP-bd_dom_sf"/>
</dbReference>
<feature type="domain" description="Cyclic nucleotide-binding" evidence="1">
    <location>
        <begin position="121"/>
        <end position="227"/>
    </location>
</feature>
<comment type="caution">
    <text evidence="2">The sequence shown here is derived from an EMBL/GenBank/DDBJ whole genome shotgun (WGS) entry which is preliminary data.</text>
</comment>
<dbReference type="PANTHER" id="PTHR24567:SF74">
    <property type="entry name" value="HTH-TYPE TRANSCRIPTIONAL REGULATOR ARCR"/>
    <property type="match status" value="1"/>
</dbReference>
<sequence>MTGVPEGARADANEWVVLAVTVTDPVDSVNADEQTLSSLSRAAARTLATTTKSVPQMQGISSRWLLKLLPWVEVSGGAYRVNRRLSYAVGDGRVTFTTTGSQVRVIPPELGELAPLRGFDDEEVLTELADRFTQHEFEPGDALVEFGSQADQVFLLAHGKISKIGTGAYGDQVVLGTLADGDHFGEHALVSGDGIWEFTAKAVTACTVLSLPRQAFEDVLARSETLRAHLDGYVAQGEAPSNDQGEAEISLASGHDGEPVLPGTFVDYEARPREYELSVAQTVLRVHSRVADLYNQPMNQIEQQLRLTVEALRERQEHELINNADFGLLHNADFAQRIPTRTGPPTPDDLDELLSLVWKDPGFFLAHPKTIAAFGRECTKAGVYPDAVDLGGHHVPAWRGVPILPCNKIPVTETRTSSVLLMRTGEEAQGVVGLHQTGLPDEYQPGLNVRFMGINEQAVISYLVSAYYSAAVLVPDALAVLEAAELGREE</sequence>
<dbReference type="GO" id="GO:0005829">
    <property type="term" value="C:cytosol"/>
    <property type="evidence" value="ECO:0007669"/>
    <property type="project" value="TreeGrafter"/>
</dbReference>
<dbReference type="InterPro" id="IPR050397">
    <property type="entry name" value="Env_Response_Regulators"/>
</dbReference>
<dbReference type="OrthoDB" id="181419at2"/>
<dbReference type="Pfam" id="PF00027">
    <property type="entry name" value="cNMP_binding"/>
    <property type="match status" value="1"/>
</dbReference>
<dbReference type="EMBL" id="NMUL01000028">
    <property type="protein sequence ID" value="OXM64514.1"/>
    <property type="molecule type" value="Genomic_DNA"/>
</dbReference>
<dbReference type="Pfam" id="PF19307">
    <property type="entry name" value="SrpI-like"/>
    <property type="match status" value="1"/>
</dbReference>
<dbReference type="InterPro" id="IPR045641">
    <property type="entry name" value="SrpI-like"/>
</dbReference>
<evidence type="ECO:0000313" key="2">
    <source>
        <dbReference type="EMBL" id="OXM64514.1"/>
    </source>
</evidence>
<dbReference type="Proteomes" id="UP000215199">
    <property type="component" value="Unassembled WGS sequence"/>
</dbReference>
<name>A0A229T0V1_9PSEU</name>
<dbReference type="Gene3D" id="2.60.120.10">
    <property type="entry name" value="Jelly Rolls"/>
    <property type="match status" value="1"/>
</dbReference>
<dbReference type="AlphaFoldDB" id="A0A229T0V1"/>
<dbReference type="GO" id="GO:0003700">
    <property type="term" value="F:DNA-binding transcription factor activity"/>
    <property type="evidence" value="ECO:0007669"/>
    <property type="project" value="TreeGrafter"/>
</dbReference>
<dbReference type="CDD" id="cd00038">
    <property type="entry name" value="CAP_ED"/>
    <property type="match status" value="1"/>
</dbReference>
<dbReference type="PROSITE" id="PS50042">
    <property type="entry name" value="CNMP_BINDING_3"/>
    <property type="match status" value="1"/>
</dbReference>
<organism evidence="2 3">
    <name type="scientific">Amycolatopsis vastitatis</name>
    <dbReference type="NCBI Taxonomy" id="1905142"/>
    <lineage>
        <taxon>Bacteria</taxon>
        <taxon>Bacillati</taxon>
        <taxon>Actinomycetota</taxon>
        <taxon>Actinomycetes</taxon>
        <taxon>Pseudonocardiales</taxon>
        <taxon>Pseudonocardiaceae</taxon>
        <taxon>Amycolatopsis</taxon>
    </lineage>
</organism>
<gene>
    <name evidence="2" type="ORF">CF165_26500</name>
</gene>